<dbReference type="GO" id="GO:0005829">
    <property type="term" value="C:cytosol"/>
    <property type="evidence" value="ECO:0007669"/>
    <property type="project" value="TreeGrafter"/>
</dbReference>
<dbReference type="GO" id="GO:0016491">
    <property type="term" value="F:oxidoreductase activity"/>
    <property type="evidence" value="ECO:0007669"/>
    <property type="project" value="InterPro"/>
</dbReference>
<name>A0A2V1N159_9LACO</name>
<proteinExistence type="predicted"/>
<accession>A0A2V1N159</accession>
<dbReference type="PANTHER" id="PTHR30543">
    <property type="entry name" value="CHROMATE REDUCTASE"/>
    <property type="match status" value="1"/>
</dbReference>
<dbReference type="RefSeq" id="WP_109249997.1">
    <property type="nucleotide sequence ID" value="NZ_QCXQ01000002.1"/>
</dbReference>
<comment type="caution">
    <text evidence="2">The sequence shown here is derived from an EMBL/GenBank/DDBJ whole genome shotgun (WGS) entry which is preliminary data.</text>
</comment>
<evidence type="ECO:0000313" key="2">
    <source>
        <dbReference type="EMBL" id="PWG00050.1"/>
    </source>
</evidence>
<evidence type="ECO:0000259" key="1">
    <source>
        <dbReference type="Pfam" id="PF03358"/>
    </source>
</evidence>
<protein>
    <submittedName>
        <fullName evidence="2">NADPH-dependent FMN reductase</fullName>
    </submittedName>
</protein>
<dbReference type="InterPro" id="IPR005025">
    <property type="entry name" value="FMN_Rdtase-like_dom"/>
</dbReference>
<dbReference type="InterPro" id="IPR029039">
    <property type="entry name" value="Flavoprotein-like_sf"/>
</dbReference>
<dbReference type="SUPFAM" id="SSF52218">
    <property type="entry name" value="Flavoproteins"/>
    <property type="match status" value="1"/>
</dbReference>
<dbReference type="Gene3D" id="3.40.50.360">
    <property type="match status" value="1"/>
</dbReference>
<dbReference type="GO" id="GO:0010181">
    <property type="term" value="F:FMN binding"/>
    <property type="evidence" value="ECO:0007669"/>
    <property type="project" value="TreeGrafter"/>
</dbReference>
<dbReference type="PANTHER" id="PTHR30543:SF21">
    <property type="entry name" value="NAD(P)H-DEPENDENT FMN REDUCTASE LOT6"/>
    <property type="match status" value="1"/>
</dbReference>
<organism evidence="2 3">
    <name type="scientific">Levilactobacillus bambusae</name>
    <dbReference type="NCBI Taxonomy" id="2024736"/>
    <lineage>
        <taxon>Bacteria</taxon>
        <taxon>Bacillati</taxon>
        <taxon>Bacillota</taxon>
        <taxon>Bacilli</taxon>
        <taxon>Lactobacillales</taxon>
        <taxon>Lactobacillaceae</taxon>
        <taxon>Levilactobacillus</taxon>
    </lineage>
</organism>
<dbReference type="AlphaFoldDB" id="A0A2V1N159"/>
<dbReference type="Proteomes" id="UP000245080">
    <property type="component" value="Unassembled WGS sequence"/>
</dbReference>
<dbReference type="EMBL" id="QCXQ01000002">
    <property type="protein sequence ID" value="PWG00050.1"/>
    <property type="molecule type" value="Genomic_DNA"/>
</dbReference>
<reference evidence="2 3" key="1">
    <citation type="journal article" date="2018" name="Int. J. Syst. Evol. Microbiol.">
        <title>Lactobacillus bambusae sp. nov., isolated from a traditional fermented Ma-bamboo shoots of Taiwan.</title>
        <authorList>
            <person name="Wang L.-T."/>
        </authorList>
    </citation>
    <scope>NUCLEOTIDE SEQUENCE [LARGE SCALE GENOMIC DNA]</scope>
    <source>
        <strain evidence="2 3">BS-W1</strain>
    </source>
</reference>
<dbReference type="InterPro" id="IPR050712">
    <property type="entry name" value="NAD(P)H-dep_reductase"/>
</dbReference>
<dbReference type="OrthoDB" id="9812295at2"/>
<keyword evidence="3" id="KW-1185">Reference proteome</keyword>
<gene>
    <name evidence="2" type="ORF">DCM90_03685</name>
</gene>
<evidence type="ECO:0000313" key="3">
    <source>
        <dbReference type="Proteomes" id="UP000245080"/>
    </source>
</evidence>
<feature type="domain" description="NADPH-dependent FMN reductase-like" evidence="1">
    <location>
        <begin position="4"/>
        <end position="151"/>
    </location>
</feature>
<dbReference type="Pfam" id="PF03358">
    <property type="entry name" value="FMN_red"/>
    <property type="match status" value="1"/>
</dbReference>
<sequence>MTKKIGIIVGSLRKGSYGKQIAKNFMTLLPDGYEPVVIDFSQLPLYNEDLDDGQDVPAAWTEFRNDVQAVDGIMFFTPEYNRSIPGGLKNALDVGSRPMGHNVWDHKPAAIISYSPGAIGGMGGNFALRQPLVFLNMPTLQQPEAYLGHVNQMLDDDQKVSNPGTIQYFQSIVDAYVEFLDRNMA</sequence>